<dbReference type="AlphaFoldDB" id="A0A4R6YAH5"/>
<protein>
    <submittedName>
        <fullName evidence="2">Uncharacterized protein</fullName>
    </submittedName>
</protein>
<keyword evidence="1" id="KW-0472">Membrane</keyword>
<sequence length="147" mass="17517">MLEHFFAKTIRWYLIITGFLTFTVLSVAFWPIQTLSGQYGYSPEMLQGFEYWKVIYQHWGIMVAGVGLQLLISIKHKELRLMAMAFSGLEKACFVYFFVTHVWGEQQEWFWGWKMIFFHDSLVTLYSMVFLMYWLTRDKTKVAAHLA</sequence>
<name>A0A4R6YAH5_9BURK</name>
<dbReference type="RefSeq" id="WP_133619056.1">
    <property type="nucleotide sequence ID" value="NZ_SNZE01000003.1"/>
</dbReference>
<feature type="transmembrane region" description="Helical" evidence="1">
    <location>
        <begin position="81"/>
        <end position="104"/>
    </location>
</feature>
<proteinExistence type="predicted"/>
<keyword evidence="1" id="KW-1133">Transmembrane helix</keyword>
<reference evidence="2 3" key="1">
    <citation type="submission" date="2019-03" db="EMBL/GenBank/DDBJ databases">
        <title>Genomic Encyclopedia of Type Strains, Phase IV (KMG-IV): sequencing the most valuable type-strain genomes for metagenomic binning, comparative biology and taxonomic classification.</title>
        <authorList>
            <person name="Goeker M."/>
        </authorList>
    </citation>
    <scope>NUCLEOTIDE SEQUENCE [LARGE SCALE GENOMIC DNA]</scope>
    <source>
        <strain evidence="2 3">DSM 102852</strain>
    </source>
</reference>
<accession>A0A4R6YAH5</accession>
<feature type="transmembrane region" description="Helical" evidence="1">
    <location>
        <begin position="12"/>
        <end position="32"/>
    </location>
</feature>
<keyword evidence="3" id="KW-1185">Reference proteome</keyword>
<evidence type="ECO:0000313" key="3">
    <source>
        <dbReference type="Proteomes" id="UP000294480"/>
    </source>
</evidence>
<feature type="transmembrane region" description="Helical" evidence="1">
    <location>
        <begin position="55"/>
        <end position="74"/>
    </location>
</feature>
<gene>
    <name evidence="2" type="ORF">DFR44_10317</name>
</gene>
<keyword evidence="1" id="KW-0812">Transmembrane</keyword>
<evidence type="ECO:0000256" key="1">
    <source>
        <dbReference type="SAM" id="Phobius"/>
    </source>
</evidence>
<dbReference type="EMBL" id="SNZE01000003">
    <property type="protein sequence ID" value="TDR32504.1"/>
    <property type="molecule type" value="Genomic_DNA"/>
</dbReference>
<evidence type="ECO:0000313" key="2">
    <source>
        <dbReference type="EMBL" id="TDR32504.1"/>
    </source>
</evidence>
<organism evidence="2 3">
    <name type="scientific">Hydromonas duriensis</name>
    <dbReference type="NCBI Taxonomy" id="1527608"/>
    <lineage>
        <taxon>Bacteria</taxon>
        <taxon>Pseudomonadati</taxon>
        <taxon>Pseudomonadota</taxon>
        <taxon>Betaproteobacteria</taxon>
        <taxon>Burkholderiales</taxon>
        <taxon>Burkholderiaceae</taxon>
        <taxon>Hydromonas</taxon>
    </lineage>
</organism>
<feature type="transmembrane region" description="Helical" evidence="1">
    <location>
        <begin position="116"/>
        <end position="135"/>
    </location>
</feature>
<dbReference type="OrthoDB" id="8420785at2"/>
<comment type="caution">
    <text evidence="2">The sequence shown here is derived from an EMBL/GenBank/DDBJ whole genome shotgun (WGS) entry which is preliminary data.</text>
</comment>
<dbReference type="Proteomes" id="UP000294480">
    <property type="component" value="Unassembled WGS sequence"/>
</dbReference>